<gene>
    <name evidence="1" type="ORF">EVG20_g4756</name>
</gene>
<sequence length="74" mass="8105">MLDANRSNRAIFGVYAKGSCTRETALTSPEGPAGGTYHQEPVCSDDGVLDMFKEPKSLFISVLRGRREATFHDV</sequence>
<organism evidence="1 2">
    <name type="scientific">Dentipellis fragilis</name>
    <dbReference type="NCBI Taxonomy" id="205917"/>
    <lineage>
        <taxon>Eukaryota</taxon>
        <taxon>Fungi</taxon>
        <taxon>Dikarya</taxon>
        <taxon>Basidiomycota</taxon>
        <taxon>Agaricomycotina</taxon>
        <taxon>Agaricomycetes</taxon>
        <taxon>Russulales</taxon>
        <taxon>Hericiaceae</taxon>
        <taxon>Dentipellis</taxon>
    </lineage>
</organism>
<dbReference type="AlphaFoldDB" id="A0A4Y9YX93"/>
<dbReference type="EMBL" id="SEOQ01000257">
    <property type="protein sequence ID" value="TFY66328.1"/>
    <property type="molecule type" value="Genomic_DNA"/>
</dbReference>
<dbReference type="Proteomes" id="UP000298327">
    <property type="component" value="Unassembled WGS sequence"/>
</dbReference>
<accession>A0A4Y9YX93</accession>
<evidence type="ECO:0000313" key="1">
    <source>
        <dbReference type="EMBL" id="TFY66328.1"/>
    </source>
</evidence>
<proteinExistence type="predicted"/>
<keyword evidence="2" id="KW-1185">Reference proteome</keyword>
<evidence type="ECO:0000313" key="2">
    <source>
        <dbReference type="Proteomes" id="UP000298327"/>
    </source>
</evidence>
<comment type="caution">
    <text evidence="1">The sequence shown here is derived from an EMBL/GenBank/DDBJ whole genome shotgun (WGS) entry which is preliminary data.</text>
</comment>
<reference evidence="1 2" key="1">
    <citation type="submission" date="2019-02" db="EMBL/GenBank/DDBJ databases">
        <title>Genome sequencing of the rare red list fungi Dentipellis fragilis.</title>
        <authorList>
            <person name="Buettner E."/>
            <person name="Kellner H."/>
        </authorList>
    </citation>
    <scope>NUCLEOTIDE SEQUENCE [LARGE SCALE GENOMIC DNA]</scope>
    <source>
        <strain evidence="1 2">DSM 105465</strain>
    </source>
</reference>
<name>A0A4Y9YX93_9AGAM</name>
<protein>
    <submittedName>
        <fullName evidence="1">Uncharacterized protein</fullName>
    </submittedName>
</protein>